<sequence length="161" mass="17064">MDYYKRPEQAPPHIQTALTTNTGAQLAVPAPSTPAPSSAASLGNLPPPHTASSTGPVNVTAANVPTATPTSATTALPALTAAQQIAKKSDGQRDYKYIQEISQMMFVFGEIQDPNHETVNLVEDIIRSQLIELVRPLLALCSQNGYYSSQDPSSPCSCQPS</sequence>
<comment type="subcellular location">
    <subcellularLocation>
        <location evidence="1">Nucleus</location>
    </subcellularLocation>
</comment>
<dbReference type="FunFam" id="1.10.20.10:FF:000023">
    <property type="entry name" value="transcription initiation protein SPT3 homolog"/>
    <property type="match status" value="1"/>
</dbReference>
<dbReference type="GO" id="GO:0003712">
    <property type="term" value="F:transcription coregulator activity"/>
    <property type="evidence" value="ECO:0007669"/>
    <property type="project" value="TreeGrafter"/>
</dbReference>
<dbReference type="STRING" id="870435.A0A0C3KSL0"/>
<dbReference type="HOGENOM" id="CLU_1644412_0_0_1"/>
<keyword evidence="9" id="KW-1185">Reference proteome</keyword>
<dbReference type="Pfam" id="PF02269">
    <property type="entry name" value="TFIID-18kDa"/>
    <property type="match status" value="1"/>
</dbReference>
<dbReference type="Proteomes" id="UP000054217">
    <property type="component" value="Unassembled WGS sequence"/>
</dbReference>
<dbReference type="InterPro" id="IPR003195">
    <property type="entry name" value="TFIID_TAF13"/>
</dbReference>
<dbReference type="InterPro" id="IPR009072">
    <property type="entry name" value="Histone-fold"/>
</dbReference>
<dbReference type="GO" id="GO:0005634">
    <property type="term" value="C:nucleus"/>
    <property type="evidence" value="ECO:0007669"/>
    <property type="project" value="UniProtKB-SubCell"/>
</dbReference>
<proteinExistence type="inferred from homology"/>
<evidence type="ECO:0000256" key="7">
    <source>
        <dbReference type="SAM" id="MobiDB-lite"/>
    </source>
</evidence>
<evidence type="ECO:0000256" key="2">
    <source>
        <dbReference type="ARBA" id="ARBA00023015"/>
    </source>
</evidence>
<reference evidence="8 9" key="1">
    <citation type="submission" date="2014-04" db="EMBL/GenBank/DDBJ databases">
        <authorList>
            <consortium name="DOE Joint Genome Institute"/>
            <person name="Kuo A."/>
            <person name="Kohler A."/>
            <person name="Costa M.D."/>
            <person name="Nagy L.G."/>
            <person name="Floudas D."/>
            <person name="Copeland A."/>
            <person name="Barry K.W."/>
            <person name="Cichocki N."/>
            <person name="Veneault-Fourrey C."/>
            <person name="LaButti K."/>
            <person name="Lindquist E.A."/>
            <person name="Lipzen A."/>
            <person name="Lundell T."/>
            <person name="Morin E."/>
            <person name="Murat C."/>
            <person name="Sun H."/>
            <person name="Tunlid A."/>
            <person name="Henrissat B."/>
            <person name="Grigoriev I.V."/>
            <person name="Hibbett D.S."/>
            <person name="Martin F."/>
            <person name="Nordberg H.P."/>
            <person name="Cantor M.N."/>
            <person name="Hua S.X."/>
        </authorList>
    </citation>
    <scope>NUCLEOTIDE SEQUENCE [LARGE SCALE GENOMIC DNA]</scope>
    <source>
        <strain evidence="8 9">Marx 270</strain>
    </source>
</reference>
<dbReference type="SUPFAM" id="SSF47113">
    <property type="entry name" value="Histone-fold"/>
    <property type="match status" value="1"/>
</dbReference>
<evidence type="ECO:0000256" key="4">
    <source>
        <dbReference type="ARBA" id="ARBA00023163"/>
    </source>
</evidence>
<dbReference type="GO" id="GO:0000124">
    <property type="term" value="C:SAGA complex"/>
    <property type="evidence" value="ECO:0007669"/>
    <property type="project" value="UniProtKB-ARBA"/>
</dbReference>
<gene>
    <name evidence="8" type="ORF">M404DRAFT_993495</name>
</gene>
<evidence type="ECO:0000256" key="5">
    <source>
        <dbReference type="ARBA" id="ARBA00023242"/>
    </source>
</evidence>
<evidence type="ECO:0000256" key="3">
    <source>
        <dbReference type="ARBA" id="ARBA00023159"/>
    </source>
</evidence>
<dbReference type="Gene3D" id="1.10.20.10">
    <property type="entry name" value="Histone, subunit A"/>
    <property type="match status" value="1"/>
</dbReference>
<organism evidence="8 9">
    <name type="scientific">Pisolithus tinctorius Marx 270</name>
    <dbReference type="NCBI Taxonomy" id="870435"/>
    <lineage>
        <taxon>Eukaryota</taxon>
        <taxon>Fungi</taxon>
        <taxon>Dikarya</taxon>
        <taxon>Basidiomycota</taxon>
        <taxon>Agaricomycotina</taxon>
        <taxon>Agaricomycetes</taxon>
        <taxon>Agaricomycetidae</taxon>
        <taxon>Boletales</taxon>
        <taxon>Sclerodermatineae</taxon>
        <taxon>Pisolithaceae</taxon>
        <taxon>Pisolithus</taxon>
    </lineage>
</organism>
<evidence type="ECO:0000256" key="6">
    <source>
        <dbReference type="ARBA" id="ARBA00061274"/>
    </source>
</evidence>
<protein>
    <submittedName>
        <fullName evidence="8">Uncharacterized protein</fullName>
    </submittedName>
</protein>
<keyword evidence="4" id="KW-0804">Transcription</keyword>
<feature type="compositionally biased region" description="Low complexity" evidence="7">
    <location>
        <begin position="56"/>
        <end position="69"/>
    </location>
</feature>
<dbReference type="AlphaFoldDB" id="A0A0C3KSL0"/>
<keyword evidence="5" id="KW-0539">Nucleus</keyword>
<comment type="similarity">
    <text evidence="6">Belongs to the SPT3 family.</text>
</comment>
<dbReference type="EMBL" id="KN831947">
    <property type="protein sequence ID" value="KIO12507.1"/>
    <property type="molecule type" value="Genomic_DNA"/>
</dbReference>
<keyword evidence="3" id="KW-0010">Activator</keyword>
<keyword evidence="2" id="KW-0805">Transcription regulation</keyword>
<dbReference type="GO" id="GO:0046982">
    <property type="term" value="F:protein heterodimerization activity"/>
    <property type="evidence" value="ECO:0007669"/>
    <property type="project" value="InterPro"/>
</dbReference>
<accession>A0A0C3KSL0</accession>
<name>A0A0C3KSL0_PISTI</name>
<evidence type="ECO:0000313" key="9">
    <source>
        <dbReference type="Proteomes" id="UP000054217"/>
    </source>
</evidence>
<dbReference type="PANTHER" id="PTHR11380">
    <property type="entry name" value="TRANSCRIPTION INITIATION FACTOR TFIID/SUPT3-RELATED"/>
    <property type="match status" value="1"/>
</dbReference>
<evidence type="ECO:0000313" key="8">
    <source>
        <dbReference type="EMBL" id="KIO12507.1"/>
    </source>
</evidence>
<dbReference type="GO" id="GO:0006357">
    <property type="term" value="P:regulation of transcription by RNA polymerase II"/>
    <property type="evidence" value="ECO:0007669"/>
    <property type="project" value="UniProtKB-ARBA"/>
</dbReference>
<dbReference type="PANTHER" id="PTHR11380:SF16">
    <property type="entry name" value="TRANSCRIPTION INITIATION PROTEIN SPT3 HOMOLOG"/>
    <property type="match status" value="1"/>
</dbReference>
<dbReference type="OrthoDB" id="66982at2759"/>
<dbReference type="GO" id="GO:0006366">
    <property type="term" value="P:transcription by RNA polymerase II"/>
    <property type="evidence" value="ECO:0007669"/>
    <property type="project" value="InterPro"/>
</dbReference>
<feature type="region of interest" description="Disordered" evidence="7">
    <location>
        <begin position="27"/>
        <end position="69"/>
    </location>
</feature>
<evidence type="ECO:0000256" key="1">
    <source>
        <dbReference type="ARBA" id="ARBA00004123"/>
    </source>
</evidence>
<dbReference type="InParanoid" id="A0A0C3KSL0"/>
<reference evidence="9" key="2">
    <citation type="submission" date="2015-01" db="EMBL/GenBank/DDBJ databases">
        <title>Evolutionary Origins and Diversification of the Mycorrhizal Mutualists.</title>
        <authorList>
            <consortium name="DOE Joint Genome Institute"/>
            <consortium name="Mycorrhizal Genomics Consortium"/>
            <person name="Kohler A."/>
            <person name="Kuo A."/>
            <person name="Nagy L.G."/>
            <person name="Floudas D."/>
            <person name="Copeland A."/>
            <person name="Barry K.W."/>
            <person name="Cichocki N."/>
            <person name="Veneault-Fourrey C."/>
            <person name="LaButti K."/>
            <person name="Lindquist E.A."/>
            <person name="Lipzen A."/>
            <person name="Lundell T."/>
            <person name="Morin E."/>
            <person name="Murat C."/>
            <person name="Riley R."/>
            <person name="Ohm R."/>
            <person name="Sun H."/>
            <person name="Tunlid A."/>
            <person name="Henrissat B."/>
            <person name="Grigoriev I.V."/>
            <person name="Hibbett D.S."/>
            <person name="Martin F."/>
        </authorList>
    </citation>
    <scope>NUCLEOTIDE SEQUENCE [LARGE SCALE GENOMIC DNA]</scope>
    <source>
        <strain evidence="9">Marx 270</strain>
    </source>
</reference>